<dbReference type="InterPro" id="IPR001406">
    <property type="entry name" value="PsdUridine_synth_TruA"/>
</dbReference>
<gene>
    <name evidence="4" type="primary">truA</name>
    <name evidence="9" type="ORF">DES38_1156</name>
</gene>
<reference evidence="9 10" key="1">
    <citation type="submission" date="2018-05" db="EMBL/GenBank/DDBJ databases">
        <title>Genomic Encyclopedia of Type Strains, Phase IV (KMG-IV): sequencing the most valuable type-strain genomes for metagenomic binning, comparative biology and taxonomic classification.</title>
        <authorList>
            <person name="Goeker M."/>
        </authorList>
    </citation>
    <scope>NUCLEOTIDE SEQUENCE [LARGE SCALE GENOMIC DNA]</scope>
    <source>
        <strain evidence="9 10">DSM 22440</strain>
    </source>
</reference>
<dbReference type="GO" id="GO:0003723">
    <property type="term" value="F:RNA binding"/>
    <property type="evidence" value="ECO:0007669"/>
    <property type="project" value="InterPro"/>
</dbReference>
<evidence type="ECO:0000256" key="5">
    <source>
        <dbReference type="PIRSR" id="PIRSR001430-1"/>
    </source>
</evidence>
<feature type="domain" description="Pseudouridine synthase I TruA alpha/beta" evidence="8">
    <location>
        <begin position="7"/>
        <end position="103"/>
    </location>
</feature>
<dbReference type="OrthoDB" id="9811823at2"/>
<comment type="function">
    <text evidence="4">Formation of pseudouridine at positions 38, 39 and 40 in the anticodon stem and loop of transfer RNAs.</text>
</comment>
<dbReference type="AlphaFoldDB" id="A0A2V3W048"/>
<dbReference type="Proteomes" id="UP000247922">
    <property type="component" value="Unassembled WGS sequence"/>
</dbReference>
<dbReference type="InterPro" id="IPR020097">
    <property type="entry name" value="PsdUridine_synth_TruA_a/b_dom"/>
</dbReference>
<dbReference type="HAMAP" id="MF_00171">
    <property type="entry name" value="TruA"/>
    <property type="match status" value="1"/>
</dbReference>
<dbReference type="PANTHER" id="PTHR11142">
    <property type="entry name" value="PSEUDOURIDYLATE SYNTHASE"/>
    <property type="match status" value="1"/>
</dbReference>
<dbReference type="InterPro" id="IPR020094">
    <property type="entry name" value="TruA/RsuA/RluB/E/F_N"/>
</dbReference>
<dbReference type="NCBIfam" id="TIGR00071">
    <property type="entry name" value="hisT_truA"/>
    <property type="match status" value="1"/>
</dbReference>
<comment type="caution">
    <text evidence="9">The sequence shown here is derived from an EMBL/GenBank/DDBJ whole genome shotgun (WGS) entry which is preliminary data.</text>
</comment>
<keyword evidence="2 4" id="KW-0819">tRNA processing</keyword>
<dbReference type="FunFam" id="3.30.70.580:FF:000001">
    <property type="entry name" value="tRNA pseudouridine synthase A"/>
    <property type="match status" value="1"/>
</dbReference>
<name>A0A2V3W048_9BACI</name>
<dbReference type="GO" id="GO:0160147">
    <property type="term" value="F:tRNA pseudouridine(38-40) synthase activity"/>
    <property type="evidence" value="ECO:0007669"/>
    <property type="project" value="UniProtKB-EC"/>
</dbReference>
<dbReference type="RefSeq" id="WP_110252013.1">
    <property type="nucleotide sequence ID" value="NZ_QJJR01000015.1"/>
</dbReference>
<dbReference type="InterPro" id="IPR020095">
    <property type="entry name" value="PsdUridine_synth_TruA_C"/>
</dbReference>
<feature type="active site" description="Nucleophile" evidence="4 5">
    <location>
        <position position="52"/>
    </location>
</feature>
<evidence type="ECO:0000256" key="4">
    <source>
        <dbReference type="HAMAP-Rule" id="MF_00171"/>
    </source>
</evidence>
<dbReference type="PANTHER" id="PTHR11142:SF0">
    <property type="entry name" value="TRNA PSEUDOURIDINE SYNTHASE-LIKE 1"/>
    <property type="match status" value="1"/>
</dbReference>
<accession>A0A2V3W048</accession>
<evidence type="ECO:0000256" key="3">
    <source>
        <dbReference type="ARBA" id="ARBA00023235"/>
    </source>
</evidence>
<protein>
    <recommendedName>
        <fullName evidence="4">tRNA pseudouridine synthase A</fullName>
        <ecNumber evidence="4">5.4.99.12</ecNumber>
    </recommendedName>
    <alternativeName>
        <fullName evidence="4">tRNA pseudouridine(38-40) synthase</fullName>
    </alternativeName>
    <alternativeName>
        <fullName evidence="4">tRNA pseudouridylate synthase I</fullName>
    </alternativeName>
    <alternativeName>
        <fullName evidence="4">tRNA-uridine isomerase I</fullName>
    </alternativeName>
</protein>
<evidence type="ECO:0000256" key="1">
    <source>
        <dbReference type="ARBA" id="ARBA00009375"/>
    </source>
</evidence>
<dbReference type="InterPro" id="IPR020103">
    <property type="entry name" value="PsdUridine_synth_cat_dom_sf"/>
</dbReference>
<dbReference type="GO" id="GO:0031119">
    <property type="term" value="P:tRNA pseudouridine synthesis"/>
    <property type="evidence" value="ECO:0007669"/>
    <property type="project" value="UniProtKB-UniRule"/>
</dbReference>
<comment type="subunit">
    <text evidence="4">Homodimer.</text>
</comment>
<keyword evidence="10" id="KW-1185">Reference proteome</keyword>
<keyword evidence="3 4" id="KW-0413">Isomerase</keyword>
<dbReference type="Gene3D" id="3.30.70.580">
    <property type="entry name" value="Pseudouridine synthase I, catalytic domain, N-terminal subdomain"/>
    <property type="match status" value="1"/>
</dbReference>
<evidence type="ECO:0000256" key="2">
    <source>
        <dbReference type="ARBA" id="ARBA00022694"/>
    </source>
</evidence>
<evidence type="ECO:0000313" key="10">
    <source>
        <dbReference type="Proteomes" id="UP000247922"/>
    </source>
</evidence>
<feature type="domain" description="Pseudouridine synthase I TruA alpha/beta" evidence="8">
    <location>
        <begin position="143"/>
        <end position="245"/>
    </location>
</feature>
<proteinExistence type="inferred from homology"/>
<dbReference type="Pfam" id="PF01416">
    <property type="entry name" value="PseudoU_synth_1"/>
    <property type="match status" value="2"/>
</dbReference>
<evidence type="ECO:0000313" key="9">
    <source>
        <dbReference type="EMBL" id="PXW87687.1"/>
    </source>
</evidence>
<dbReference type="PIRSF" id="PIRSF001430">
    <property type="entry name" value="tRNA_psdUrid_synth"/>
    <property type="match status" value="1"/>
</dbReference>
<evidence type="ECO:0000256" key="7">
    <source>
        <dbReference type="RuleBase" id="RU003792"/>
    </source>
</evidence>
<organism evidence="9 10">
    <name type="scientific">Streptohalobacillus salinus</name>
    <dbReference type="NCBI Taxonomy" id="621096"/>
    <lineage>
        <taxon>Bacteria</taxon>
        <taxon>Bacillati</taxon>
        <taxon>Bacillota</taxon>
        <taxon>Bacilli</taxon>
        <taxon>Bacillales</taxon>
        <taxon>Bacillaceae</taxon>
        <taxon>Streptohalobacillus</taxon>
    </lineage>
</organism>
<sequence length="245" mass="28056">MRYLVTVSYDGTHYHGYQIQPNHVTIQSKIESALSRIHKGERVNIVASGRTDSGVHALGQAFHFDSELRLPTENWKLALNAHLPDDIVVQAVQSVDDHFHARYHVIEKGYEYRIYNHPDRDPFRRYYALYIKEPLDIKRMQEALNLLIGTHDFTAFCSSKSTVKGDKIRTIFSAEVVIEEPLVKVRINGSGFLYNMVRIIIGTLVDIGRHRKDPAIFQQALDTLDRSKLGKTASPSGLYLHHVNY</sequence>
<dbReference type="SUPFAM" id="SSF55120">
    <property type="entry name" value="Pseudouridine synthase"/>
    <property type="match status" value="1"/>
</dbReference>
<dbReference type="EC" id="5.4.99.12" evidence="4"/>
<dbReference type="CDD" id="cd02570">
    <property type="entry name" value="PseudoU_synth_EcTruA"/>
    <property type="match status" value="1"/>
</dbReference>
<dbReference type="Gene3D" id="3.30.70.660">
    <property type="entry name" value="Pseudouridine synthase I, catalytic domain, C-terminal subdomain"/>
    <property type="match status" value="1"/>
</dbReference>
<comment type="catalytic activity">
    <reaction evidence="4 7">
        <text>uridine(38/39/40) in tRNA = pseudouridine(38/39/40) in tRNA</text>
        <dbReference type="Rhea" id="RHEA:22376"/>
        <dbReference type="Rhea" id="RHEA-COMP:10085"/>
        <dbReference type="Rhea" id="RHEA-COMP:10087"/>
        <dbReference type="ChEBI" id="CHEBI:65314"/>
        <dbReference type="ChEBI" id="CHEBI:65315"/>
        <dbReference type="EC" id="5.4.99.12"/>
    </reaction>
</comment>
<comment type="similarity">
    <text evidence="1 4 7">Belongs to the tRNA pseudouridine synthase TruA family.</text>
</comment>
<evidence type="ECO:0000259" key="8">
    <source>
        <dbReference type="Pfam" id="PF01416"/>
    </source>
</evidence>
<feature type="binding site" evidence="4 6">
    <location>
        <position position="110"/>
    </location>
    <ligand>
        <name>substrate</name>
    </ligand>
</feature>
<evidence type="ECO:0000256" key="6">
    <source>
        <dbReference type="PIRSR" id="PIRSR001430-2"/>
    </source>
</evidence>
<comment type="caution">
    <text evidence="4">Lacks conserved residue(s) required for the propagation of feature annotation.</text>
</comment>
<dbReference type="EMBL" id="QJJR01000015">
    <property type="protein sequence ID" value="PXW87687.1"/>
    <property type="molecule type" value="Genomic_DNA"/>
</dbReference>